<dbReference type="Proteomes" id="UP001159042">
    <property type="component" value="Unassembled WGS sequence"/>
</dbReference>
<dbReference type="PROSITE" id="PS50240">
    <property type="entry name" value="TRYPSIN_DOM"/>
    <property type="match status" value="1"/>
</dbReference>
<dbReference type="PRINTS" id="PR00722">
    <property type="entry name" value="CHYMOTRYPSIN"/>
</dbReference>
<comment type="similarity">
    <text evidence="4">Belongs to the peptidase S1 family. CLIP subfamily.</text>
</comment>
<name>A0AAV8W5K5_9CUCU</name>
<gene>
    <name evidence="7" type="ORF">NQ315_008528</name>
</gene>
<organism evidence="7 8">
    <name type="scientific">Exocentrus adspersus</name>
    <dbReference type="NCBI Taxonomy" id="1586481"/>
    <lineage>
        <taxon>Eukaryota</taxon>
        <taxon>Metazoa</taxon>
        <taxon>Ecdysozoa</taxon>
        <taxon>Arthropoda</taxon>
        <taxon>Hexapoda</taxon>
        <taxon>Insecta</taxon>
        <taxon>Pterygota</taxon>
        <taxon>Neoptera</taxon>
        <taxon>Endopterygota</taxon>
        <taxon>Coleoptera</taxon>
        <taxon>Polyphaga</taxon>
        <taxon>Cucujiformia</taxon>
        <taxon>Chrysomeloidea</taxon>
        <taxon>Cerambycidae</taxon>
        <taxon>Lamiinae</taxon>
        <taxon>Acanthocinini</taxon>
        <taxon>Exocentrus</taxon>
    </lineage>
</organism>
<protein>
    <recommendedName>
        <fullName evidence="6">Peptidase S1 domain-containing protein</fullName>
    </recommendedName>
</protein>
<comment type="caution">
    <text evidence="7">The sequence shown here is derived from an EMBL/GenBank/DDBJ whole genome shotgun (WGS) entry which is preliminary data.</text>
</comment>
<evidence type="ECO:0000259" key="6">
    <source>
        <dbReference type="PROSITE" id="PS50240"/>
    </source>
</evidence>
<reference evidence="7 8" key="1">
    <citation type="journal article" date="2023" name="Insect Mol. Biol.">
        <title>Genome sequencing provides insights into the evolution of gene families encoding plant cell wall-degrading enzymes in longhorned beetles.</title>
        <authorList>
            <person name="Shin N.R."/>
            <person name="Okamura Y."/>
            <person name="Kirsch R."/>
            <person name="Pauchet Y."/>
        </authorList>
    </citation>
    <scope>NUCLEOTIDE SEQUENCE [LARGE SCALE GENOMIC DNA]</scope>
    <source>
        <strain evidence="7">EAD_L_NR</strain>
    </source>
</reference>
<dbReference type="PANTHER" id="PTHR24260:SF147">
    <property type="entry name" value="EG:BACR7A4.3 PROTEIN-RELATED"/>
    <property type="match status" value="1"/>
</dbReference>
<dbReference type="InterPro" id="IPR001254">
    <property type="entry name" value="Trypsin_dom"/>
</dbReference>
<dbReference type="Pfam" id="PF00089">
    <property type="entry name" value="Trypsin"/>
    <property type="match status" value="1"/>
</dbReference>
<dbReference type="InterPro" id="IPR001314">
    <property type="entry name" value="Peptidase_S1A"/>
</dbReference>
<evidence type="ECO:0000256" key="5">
    <source>
        <dbReference type="SAM" id="SignalP"/>
    </source>
</evidence>
<sequence>MTILKQVLFLSVTSFFSLNYNAAQGASPGQLSKEMCEKYSKYVPDTYDCPFLKESLSIGNQFAESDEFSHMVLLGYKTEDSDEIQWSCSASLISDQYVLAAAHCLSGHGGHNISVARLGITDIKDTAHLQEIKIAELIPHPDYKSPSAYNDIGLVKLQKKVDISVHTRPACLYTEKDIGVNQAINSGWGSTEFAGEFNDRLQKVVLEIYEQEGCNRTYHGRSAKRKIKDGINYNIMLCAGTKTLITNQPNSGGPLLIVHKEGGKPACLYDIIGVASFGKPGVKKRHSERIHQSVPIYQVDRGHCLEVDFEFNTAGTTRDEINTNTTKFPTIVRSSSSHALANAILI</sequence>
<feature type="chain" id="PRO_5043529926" description="Peptidase S1 domain-containing protein" evidence="5">
    <location>
        <begin position="26"/>
        <end position="346"/>
    </location>
</feature>
<dbReference type="GO" id="GO:0006508">
    <property type="term" value="P:proteolysis"/>
    <property type="evidence" value="ECO:0007669"/>
    <property type="project" value="InterPro"/>
</dbReference>
<dbReference type="EMBL" id="JANEYG010000008">
    <property type="protein sequence ID" value="KAJ8921895.1"/>
    <property type="molecule type" value="Genomic_DNA"/>
</dbReference>
<dbReference type="InterPro" id="IPR051333">
    <property type="entry name" value="CLIP_Serine_Protease"/>
</dbReference>
<dbReference type="InterPro" id="IPR043504">
    <property type="entry name" value="Peptidase_S1_PA_chymotrypsin"/>
</dbReference>
<keyword evidence="8" id="KW-1185">Reference proteome</keyword>
<feature type="domain" description="Peptidase S1" evidence="6">
    <location>
        <begin position="57"/>
        <end position="326"/>
    </location>
</feature>
<dbReference type="FunFam" id="2.40.10.10:FF:000028">
    <property type="entry name" value="Serine protease easter"/>
    <property type="match status" value="1"/>
</dbReference>
<keyword evidence="1 5" id="KW-0732">Signal</keyword>
<evidence type="ECO:0000313" key="8">
    <source>
        <dbReference type="Proteomes" id="UP001159042"/>
    </source>
</evidence>
<evidence type="ECO:0000313" key="7">
    <source>
        <dbReference type="EMBL" id="KAJ8921895.1"/>
    </source>
</evidence>
<dbReference type="SMART" id="SM00020">
    <property type="entry name" value="Tryp_SPc"/>
    <property type="match status" value="1"/>
</dbReference>
<evidence type="ECO:0000256" key="2">
    <source>
        <dbReference type="ARBA" id="ARBA00023157"/>
    </source>
</evidence>
<feature type="signal peptide" evidence="5">
    <location>
        <begin position="1"/>
        <end position="25"/>
    </location>
</feature>
<keyword evidence="3" id="KW-0325">Glycoprotein</keyword>
<dbReference type="PANTHER" id="PTHR24260">
    <property type="match status" value="1"/>
</dbReference>
<dbReference type="GO" id="GO:0004252">
    <property type="term" value="F:serine-type endopeptidase activity"/>
    <property type="evidence" value="ECO:0007669"/>
    <property type="project" value="InterPro"/>
</dbReference>
<accession>A0AAV8W5K5</accession>
<dbReference type="CDD" id="cd00190">
    <property type="entry name" value="Tryp_SPc"/>
    <property type="match status" value="1"/>
</dbReference>
<evidence type="ECO:0000256" key="3">
    <source>
        <dbReference type="ARBA" id="ARBA00023180"/>
    </source>
</evidence>
<proteinExistence type="inferred from homology"/>
<evidence type="ECO:0000256" key="4">
    <source>
        <dbReference type="ARBA" id="ARBA00024195"/>
    </source>
</evidence>
<dbReference type="SUPFAM" id="SSF50494">
    <property type="entry name" value="Trypsin-like serine proteases"/>
    <property type="match status" value="1"/>
</dbReference>
<evidence type="ECO:0000256" key="1">
    <source>
        <dbReference type="ARBA" id="ARBA00022729"/>
    </source>
</evidence>
<dbReference type="AlphaFoldDB" id="A0AAV8W5K5"/>
<dbReference type="InterPro" id="IPR009003">
    <property type="entry name" value="Peptidase_S1_PA"/>
</dbReference>
<keyword evidence="2" id="KW-1015">Disulfide bond</keyword>
<dbReference type="Gene3D" id="2.40.10.10">
    <property type="entry name" value="Trypsin-like serine proteases"/>
    <property type="match status" value="1"/>
</dbReference>